<dbReference type="CDD" id="cd12148">
    <property type="entry name" value="fungal_TF_MHR"/>
    <property type="match status" value="1"/>
</dbReference>
<dbReference type="VEuPathDB" id="FungiDB:CLCR_05921"/>
<comment type="caution">
    <text evidence="4">The sequence shown here is derived from an EMBL/GenBank/DDBJ whole genome shotgun (WGS) entry which is preliminary data.</text>
</comment>
<feature type="compositionally biased region" description="Polar residues" evidence="3">
    <location>
        <begin position="279"/>
        <end position="298"/>
    </location>
</feature>
<organism evidence="4 5">
    <name type="scientific">Cladophialophora carrionii</name>
    <dbReference type="NCBI Taxonomy" id="86049"/>
    <lineage>
        <taxon>Eukaryota</taxon>
        <taxon>Fungi</taxon>
        <taxon>Dikarya</taxon>
        <taxon>Ascomycota</taxon>
        <taxon>Pezizomycotina</taxon>
        <taxon>Eurotiomycetes</taxon>
        <taxon>Chaetothyriomycetidae</taxon>
        <taxon>Chaetothyriales</taxon>
        <taxon>Herpotrichiellaceae</taxon>
        <taxon>Cladophialophora</taxon>
    </lineage>
</organism>
<evidence type="ECO:0000313" key="5">
    <source>
        <dbReference type="Proteomes" id="UP000094526"/>
    </source>
</evidence>
<dbReference type="EMBL" id="LGRB01000020">
    <property type="protein sequence ID" value="OCT44726.1"/>
    <property type="molecule type" value="Genomic_DNA"/>
</dbReference>
<dbReference type="VEuPathDB" id="FungiDB:G647_01996"/>
<evidence type="ECO:0000313" key="4">
    <source>
        <dbReference type="EMBL" id="OCT44726.1"/>
    </source>
</evidence>
<dbReference type="GO" id="GO:0005634">
    <property type="term" value="C:nucleus"/>
    <property type="evidence" value="ECO:0007669"/>
    <property type="project" value="UniProtKB-SubCell"/>
</dbReference>
<dbReference type="AlphaFoldDB" id="A0A1C1C8A0"/>
<dbReference type="PANTHER" id="PTHR31001:SF90">
    <property type="entry name" value="CENTROMERE DNA-BINDING PROTEIN COMPLEX CBF3 SUBUNIT B"/>
    <property type="match status" value="1"/>
</dbReference>
<sequence length="426" mass="48219">MYAFVNWGQLGTYLVHPDHMNVRFPSNVEDDDIRPGYNCDRPLSGPVTVMTFLIARLLIANIIQKLTDAVNKAELGGMELDYSTVMIFDKKINDTYNALPAYLHYETDPAYLKKLFEERPYLDRQRKLLLFGLHNSLALLHRRYLARSYQYQQYIYSRMICLRSTRIVLEMQEAVRGSLLGSAWLVVYHVFIATTTLTMDYVYNRRDPRQAAERKAEILKCYRILEQCGQQDPEVKQGMESLKRTMQEWKSRADTRPARLRAHPSIPGEPAAAEGAENWSASRSSELVLQSQPQQMISQAPPPELTGAGGLPWWSRDAAAPSLGLQNMMTQHAASESLGRSVEDDPDWPDSRSLPFDVPHMTRVSGEPHGLSMAPPELSTTGAQSMQPGSPDLWLPCLDPDGTGTADFPWEDMFRDFGVQQSRAGF</sequence>
<reference evidence="5" key="1">
    <citation type="submission" date="2015-07" db="EMBL/GenBank/DDBJ databases">
        <authorList>
            <person name="Teixeira M.M."/>
            <person name="Souza R.C."/>
            <person name="Almeida L.G."/>
            <person name="Vicente V.A."/>
            <person name="de Hoog S."/>
            <person name="Bocca A.L."/>
            <person name="de Almeida S.R."/>
            <person name="Vasconcelos A.T."/>
            <person name="Felipe M.S."/>
        </authorList>
    </citation>
    <scope>NUCLEOTIDE SEQUENCE [LARGE SCALE GENOMIC DNA]</scope>
    <source>
        <strain evidence="5">KSF</strain>
    </source>
</reference>
<evidence type="ECO:0000256" key="2">
    <source>
        <dbReference type="ARBA" id="ARBA00023242"/>
    </source>
</evidence>
<dbReference type="InterPro" id="IPR050613">
    <property type="entry name" value="Sec_Metabolite_Reg"/>
</dbReference>
<name>A0A1C1C8A0_9EURO</name>
<keyword evidence="5" id="KW-1185">Reference proteome</keyword>
<protein>
    <submittedName>
        <fullName evidence="4">Uncharacterized protein</fullName>
    </submittedName>
</protein>
<dbReference type="STRING" id="86049.A0A1C1C8A0"/>
<dbReference type="OrthoDB" id="4172316at2759"/>
<feature type="compositionally biased region" description="Low complexity" evidence="3">
    <location>
        <begin position="268"/>
        <end position="277"/>
    </location>
</feature>
<evidence type="ECO:0000256" key="3">
    <source>
        <dbReference type="SAM" id="MobiDB-lite"/>
    </source>
</evidence>
<keyword evidence="2" id="KW-0539">Nucleus</keyword>
<dbReference type="Proteomes" id="UP000094526">
    <property type="component" value="Unassembled WGS sequence"/>
</dbReference>
<evidence type="ECO:0000256" key="1">
    <source>
        <dbReference type="ARBA" id="ARBA00004123"/>
    </source>
</evidence>
<feature type="compositionally biased region" description="Basic and acidic residues" evidence="3">
    <location>
        <begin position="246"/>
        <end position="257"/>
    </location>
</feature>
<accession>A0A1C1C8A0</accession>
<feature type="region of interest" description="Disordered" evidence="3">
    <location>
        <begin position="332"/>
        <end position="354"/>
    </location>
</feature>
<comment type="subcellular location">
    <subcellularLocation>
        <location evidence="1">Nucleus</location>
    </subcellularLocation>
</comment>
<gene>
    <name evidence="4" type="ORF">CLCR_05921</name>
</gene>
<proteinExistence type="predicted"/>
<dbReference type="PANTHER" id="PTHR31001">
    <property type="entry name" value="UNCHARACTERIZED TRANSCRIPTIONAL REGULATORY PROTEIN"/>
    <property type="match status" value="1"/>
</dbReference>
<feature type="region of interest" description="Disordered" evidence="3">
    <location>
        <begin position="246"/>
        <end position="313"/>
    </location>
</feature>